<name>A0A6N8JS30_9ACTN</name>
<keyword evidence="2" id="KW-1185">Reference proteome</keyword>
<proteinExistence type="predicted"/>
<protein>
    <submittedName>
        <fullName evidence="1">DUF3990 domain-containing protein</fullName>
    </submittedName>
</protein>
<evidence type="ECO:0000313" key="1">
    <source>
        <dbReference type="EMBL" id="MVX61620.1"/>
    </source>
</evidence>
<dbReference type="Proteomes" id="UP000463388">
    <property type="component" value="Unassembled WGS sequence"/>
</dbReference>
<dbReference type="InterPro" id="IPR025051">
    <property type="entry name" value="DUF3990"/>
</dbReference>
<gene>
    <name evidence="1" type="ORF">GKZ27_09180</name>
</gene>
<sequence>MDYRFSEDLQLALELLRCSKKELAAQLGTSTMTLDRWIKGLSQPRANALEGFYDYAFSRGIDLNRIKAQLYQEELGRASEIALFHGSKSGITGPLSASASRANNDFGQGFYCGETLAQSAMFVTAFPHSSLYMIAFNPTGLSCLSFAVDRHWMLTIASFRGRLKDYDNHPVICELRRNVSAADYLIAPIADNRMYEVIDQFIDGEITDLQCEHSLSATDLGRQYVFTTERALEQVRVLEHCFLGQRERRHYEAERSESTRIGLTKAKAARRQYRGQGLYIEELLS</sequence>
<comment type="caution">
    <text evidence="1">The sequence shown here is derived from an EMBL/GenBank/DDBJ whole genome shotgun (WGS) entry which is preliminary data.</text>
</comment>
<dbReference type="Pfam" id="PF13151">
    <property type="entry name" value="DUF3990"/>
    <property type="match status" value="1"/>
</dbReference>
<reference evidence="1 2" key="1">
    <citation type="submission" date="2019-12" db="EMBL/GenBank/DDBJ databases">
        <title>Microbes associate with the intestines of laboratory mice.</title>
        <authorList>
            <person name="Navarre W."/>
            <person name="Wong E."/>
        </authorList>
    </citation>
    <scope>NUCLEOTIDE SEQUENCE [LARGE SCALE GENOMIC DNA]</scope>
    <source>
        <strain evidence="1 2">NM66_B29</strain>
    </source>
</reference>
<organism evidence="1 2">
    <name type="scientific">Adlercreutzia mucosicola</name>
    <dbReference type="NCBI Taxonomy" id="580026"/>
    <lineage>
        <taxon>Bacteria</taxon>
        <taxon>Bacillati</taxon>
        <taxon>Actinomycetota</taxon>
        <taxon>Coriobacteriia</taxon>
        <taxon>Eggerthellales</taxon>
        <taxon>Eggerthellaceae</taxon>
        <taxon>Adlercreutzia</taxon>
    </lineage>
</organism>
<evidence type="ECO:0000313" key="2">
    <source>
        <dbReference type="Proteomes" id="UP000463388"/>
    </source>
</evidence>
<dbReference type="RefSeq" id="WP_160346891.1">
    <property type="nucleotide sequence ID" value="NZ_WSRR01000026.1"/>
</dbReference>
<dbReference type="OrthoDB" id="9813772at2"/>
<dbReference type="EMBL" id="WSRR01000026">
    <property type="protein sequence ID" value="MVX61620.1"/>
    <property type="molecule type" value="Genomic_DNA"/>
</dbReference>
<dbReference type="GO" id="GO:0003677">
    <property type="term" value="F:DNA binding"/>
    <property type="evidence" value="ECO:0007669"/>
    <property type="project" value="InterPro"/>
</dbReference>
<accession>A0A6N8JS30</accession>
<dbReference type="Gene3D" id="1.10.260.40">
    <property type="entry name" value="lambda repressor-like DNA-binding domains"/>
    <property type="match status" value="1"/>
</dbReference>
<dbReference type="InterPro" id="IPR010982">
    <property type="entry name" value="Lambda_DNA-bd_dom_sf"/>
</dbReference>
<dbReference type="AlphaFoldDB" id="A0A6N8JS30"/>